<dbReference type="EMBL" id="CACVBM020001232">
    <property type="protein sequence ID" value="CAA7040682.1"/>
    <property type="molecule type" value="Genomic_DNA"/>
</dbReference>
<organism evidence="1 2">
    <name type="scientific">Microthlaspi erraticum</name>
    <dbReference type="NCBI Taxonomy" id="1685480"/>
    <lineage>
        <taxon>Eukaryota</taxon>
        <taxon>Viridiplantae</taxon>
        <taxon>Streptophyta</taxon>
        <taxon>Embryophyta</taxon>
        <taxon>Tracheophyta</taxon>
        <taxon>Spermatophyta</taxon>
        <taxon>Magnoliopsida</taxon>
        <taxon>eudicotyledons</taxon>
        <taxon>Gunneridae</taxon>
        <taxon>Pentapetalae</taxon>
        <taxon>rosids</taxon>
        <taxon>malvids</taxon>
        <taxon>Brassicales</taxon>
        <taxon>Brassicaceae</taxon>
        <taxon>Coluteocarpeae</taxon>
        <taxon>Microthlaspi</taxon>
    </lineage>
</organism>
<keyword evidence="2" id="KW-1185">Reference proteome</keyword>
<dbReference type="AlphaFoldDB" id="A0A6D2JVQ0"/>
<proteinExistence type="predicted"/>
<evidence type="ECO:0000313" key="1">
    <source>
        <dbReference type="EMBL" id="CAA7040682.1"/>
    </source>
</evidence>
<reference evidence="1" key="1">
    <citation type="submission" date="2020-01" db="EMBL/GenBank/DDBJ databases">
        <authorList>
            <person name="Mishra B."/>
        </authorList>
    </citation>
    <scope>NUCLEOTIDE SEQUENCE [LARGE SCALE GENOMIC DNA]</scope>
</reference>
<comment type="caution">
    <text evidence="1">The sequence shown here is derived from an EMBL/GenBank/DDBJ whole genome shotgun (WGS) entry which is preliminary data.</text>
</comment>
<accession>A0A6D2JVQ0</accession>
<protein>
    <submittedName>
        <fullName evidence="1">Uncharacterized protein</fullName>
    </submittedName>
</protein>
<gene>
    <name evidence="1" type="ORF">MERR_LOCUS27917</name>
</gene>
<sequence>MVEIDIVAISNVLNSLNYVTFDDLHLRRSSQEVVDRFLLLDAKNINKDGQFMGIMLLLLDEKGVITDEGKSLQTKSD</sequence>
<name>A0A6D2JVQ0_9BRAS</name>
<dbReference type="OrthoDB" id="1110785at2759"/>
<evidence type="ECO:0000313" key="2">
    <source>
        <dbReference type="Proteomes" id="UP000467841"/>
    </source>
</evidence>
<dbReference type="Proteomes" id="UP000467841">
    <property type="component" value="Unassembled WGS sequence"/>
</dbReference>